<feature type="transmembrane region" description="Helical" evidence="1">
    <location>
        <begin position="6"/>
        <end position="26"/>
    </location>
</feature>
<accession>A0A485M4C7</accession>
<evidence type="ECO:0000313" key="2">
    <source>
        <dbReference type="EMBL" id="VFU17111.1"/>
    </source>
</evidence>
<keyword evidence="1" id="KW-0812">Transmembrane</keyword>
<dbReference type="AlphaFoldDB" id="A0A485M4C7"/>
<evidence type="ECO:0000256" key="1">
    <source>
        <dbReference type="SAM" id="Phobius"/>
    </source>
</evidence>
<keyword evidence="1" id="KW-0472">Membrane</keyword>
<name>A0A485M4C7_9ZZZZ</name>
<dbReference type="InterPro" id="IPR046674">
    <property type="entry name" value="DUF6544"/>
</dbReference>
<gene>
    <name evidence="2" type="ORF">SCFA_3540002</name>
</gene>
<organism evidence="2">
    <name type="scientific">anaerobic digester metagenome</name>
    <dbReference type="NCBI Taxonomy" id="1263854"/>
    <lineage>
        <taxon>unclassified sequences</taxon>
        <taxon>metagenomes</taxon>
        <taxon>ecological metagenomes</taxon>
    </lineage>
</organism>
<dbReference type="Pfam" id="PF20181">
    <property type="entry name" value="DUF6544"/>
    <property type="match status" value="1"/>
</dbReference>
<protein>
    <submittedName>
        <fullName evidence="2">Uncharacterized protein</fullName>
    </submittedName>
</protein>
<proteinExistence type="predicted"/>
<sequence length="202" mass="22817">MSKTALAVLGILTIIIIILLAVLLIANFRFKQSVKREVEELFKDNLADKAEIVRESDLSGLPTVVRKWLEQSGVVGRERIRAVRLRQNAQLRLKEEGFWMPARVEQYFTVDKPGFIWKARVKMVPLIYFAGRDKYAEGRGHMLIKLFSLIKVADAGGKEVDQGTLLRYLAETVWFPAAALSPYLHWEEAGANSAKVTWTTGG</sequence>
<dbReference type="EMBL" id="CAADRN010000284">
    <property type="protein sequence ID" value="VFU17111.1"/>
    <property type="molecule type" value="Genomic_DNA"/>
</dbReference>
<reference evidence="2" key="1">
    <citation type="submission" date="2019-03" db="EMBL/GenBank/DDBJ databases">
        <authorList>
            <person name="Hao L."/>
        </authorList>
    </citation>
    <scope>NUCLEOTIDE SEQUENCE</scope>
</reference>
<keyword evidence="1" id="KW-1133">Transmembrane helix</keyword>